<dbReference type="Pfam" id="PF20258">
    <property type="entry name" value="tRNA_Me_trans_C"/>
    <property type="match status" value="1"/>
</dbReference>
<proteinExistence type="inferred from homology"/>
<sequence length="363" mass="40901">MKMGGFMKKRVMIGMSGGVDSSVAAYLLKEQGYDVIGVFMKLWDGEAEREKACCSLSAVEDARMVAEKIGIPFYVLNMRDVFKEKVVDYFVDEYLNGKTPNPCIACNKHIKFDAFLKKAQMLECDYVATGHYSKVEHDSESGRYLLKKSDTDEKDQTYALYNMTQYQLERTLLPLGNYNKDQIREIAAKIGLVTANKPDSQEICFVEDDDYYRFIKEYSQKDIPCGDFVDKNGKVLGKHRGIVKYTVGQRKGLGIALGKPAYVVGINAKKNQVIIGDNEDVFKKGLIAKDFNLIYCDEIEDGMTVYAKVRYSAKAKKANIYKIGRDKVKIVFENAERAITPGQSVVIYKGDYVFGGGIIEKAI</sequence>
<feature type="domain" description="tRNA-specific 2-thiouridylase MnmA-like central" evidence="13">
    <location>
        <begin position="213"/>
        <end position="277"/>
    </location>
</feature>
<dbReference type="AlphaFoldDB" id="A0A069RIW7"/>
<keyword evidence="6 11" id="KW-0067">ATP-binding</keyword>
<organism evidence="14 15">
    <name type="scientific">Peptoclostridium litorale DSM 5388</name>
    <dbReference type="NCBI Taxonomy" id="1121324"/>
    <lineage>
        <taxon>Bacteria</taxon>
        <taxon>Bacillati</taxon>
        <taxon>Bacillota</taxon>
        <taxon>Clostridia</taxon>
        <taxon>Peptostreptococcales</taxon>
        <taxon>Peptoclostridiaceae</taxon>
        <taxon>Peptoclostridium</taxon>
    </lineage>
</organism>
<comment type="function">
    <text evidence="10 11">Catalyzes the 2-thiolation of uridine at the wobble position (U34) of tRNA, leading to the formation of s(2)U34.</text>
</comment>
<feature type="binding site" evidence="11">
    <location>
        <begin position="14"/>
        <end position="21"/>
    </location>
    <ligand>
        <name>ATP</name>
        <dbReference type="ChEBI" id="CHEBI:30616"/>
    </ligand>
</feature>
<gene>
    <name evidence="11 14" type="primary">mnmA</name>
    <name evidence="14" type="ORF">CLIT_23c04500</name>
</gene>
<feature type="active site" description="Nucleophile" evidence="11">
    <location>
        <position position="106"/>
    </location>
</feature>
<evidence type="ECO:0000256" key="2">
    <source>
        <dbReference type="ARBA" id="ARBA00022555"/>
    </source>
</evidence>
<comment type="caution">
    <text evidence="14">The sequence shown here is derived from an EMBL/GenBank/DDBJ whole genome shotgun (WGS) entry which is preliminary data.</text>
</comment>
<dbReference type="Gene3D" id="2.40.30.10">
    <property type="entry name" value="Translation factors"/>
    <property type="match status" value="1"/>
</dbReference>
<dbReference type="CDD" id="cd01998">
    <property type="entry name" value="MnmA_TRMU-like"/>
    <property type="match status" value="1"/>
</dbReference>
<dbReference type="EMBL" id="JJMM01000026">
    <property type="protein sequence ID" value="KDR94177.1"/>
    <property type="molecule type" value="Genomic_DNA"/>
</dbReference>
<reference evidence="14 15" key="1">
    <citation type="submission" date="2014-03" db="EMBL/GenBank/DDBJ databases">
        <title>Genome sequence of Clostridium litorale W6, DSM 5388.</title>
        <authorList>
            <person name="Poehlein A."/>
            <person name="Jagirdar A."/>
            <person name="Khonsari B."/>
            <person name="Chibani C.M."/>
            <person name="Gutierrez Gutierrez D.A."/>
            <person name="Davydova E."/>
            <person name="Alghaithi H.S."/>
            <person name="Nair K.P."/>
            <person name="Dhamotharan K."/>
            <person name="Chandran L."/>
            <person name="G W."/>
            <person name="Daniel R."/>
        </authorList>
    </citation>
    <scope>NUCLEOTIDE SEQUENCE [LARGE SCALE GENOMIC DNA]</scope>
    <source>
        <strain evidence="14 15">W6</strain>
    </source>
</reference>
<feature type="domain" description="tRNA-specific 2-thiouridylase MnmA-like C-terminal" evidence="12">
    <location>
        <begin position="284"/>
        <end position="359"/>
    </location>
</feature>
<keyword evidence="1 11" id="KW-0963">Cytoplasm</keyword>
<feature type="binding site" evidence="11">
    <location>
        <position position="40"/>
    </location>
    <ligand>
        <name>ATP</name>
        <dbReference type="ChEBI" id="CHEBI:30616"/>
    </ligand>
</feature>
<evidence type="ECO:0000256" key="8">
    <source>
        <dbReference type="ARBA" id="ARBA00023157"/>
    </source>
</evidence>
<evidence type="ECO:0000256" key="1">
    <source>
        <dbReference type="ARBA" id="ARBA00022490"/>
    </source>
</evidence>
<keyword evidence="2 11" id="KW-0820">tRNA-binding</keyword>
<evidence type="ECO:0000256" key="7">
    <source>
        <dbReference type="ARBA" id="ARBA00022884"/>
    </source>
</evidence>
<evidence type="ECO:0000256" key="5">
    <source>
        <dbReference type="ARBA" id="ARBA00022741"/>
    </source>
</evidence>
<dbReference type="InterPro" id="IPR046884">
    <property type="entry name" value="MnmA-like_central"/>
</dbReference>
<keyword evidence="4 11" id="KW-0819">tRNA processing</keyword>
<feature type="active site" description="Cysteine persulfide intermediate" evidence="11">
    <location>
        <position position="204"/>
    </location>
</feature>
<keyword evidence="15" id="KW-1185">Reference proteome</keyword>
<dbReference type="FunFam" id="3.40.50.620:FF:000115">
    <property type="entry name" value="tRNA-specific 2-thiouridylase MnmA"/>
    <property type="match status" value="1"/>
</dbReference>
<keyword evidence="8" id="KW-1015">Disulfide bond</keyword>
<evidence type="ECO:0000256" key="4">
    <source>
        <dbReference type="ARBA" id="ARBA00022694"/>
    </source>
</evidence>
<dbReference type="GO" id="GO:0005737">
    <property type="term" value="C:cytoplasm"/>
    <property type="evidence" value="ECO:0007669"/>
    <property type="project" value="UniProtKB-SubCell"/>
</dbReference>
<dbReference type="InterPro" id="IPR014729">
    <property type="entry name" value="Rossmann-like_a/b/a_fold"/>
</dbReference>
<feature type="site" description="Interaction with tRNA" evidence="11">
    <location>
        <position position="343"/>
    </location>
</feature>
<feature type="region of interest" description="Interaction with tRNA" evidence="11">
    <location>
        <begin position="310"/>
        <end position="311"/>
    </location>
</feature>
<dbReference type="InterPro" id="IPR023382">
    <property type="entry name" value="MnmA-like_central_sf"/>
</dbReference>
<accession>A0A069RIW7</accession>
<evidence type="ECO:0000256" key="9">
    <source>
        <dbReference type="ARBA" id="ARBA00051542"/>
    </source>
</evidence>
<dbReference type="Pfam" id="PF03054">
    <property type="entry name" value="tRNA_Me_trans"/>
    <property type="match status" value="1"/>
</dbReference>
<comment type="subcellular location">
    <subcellularLocation>
        <location evidence="11">Cytoplasm</location>
    </subcellularLocation>
</comment>
<dbReference type="InterPro" id="IPR004506">
    <property type="entry name" value="MnmA-like"/>
</dbReference>
<dbReference type="Pfam" id="PF20259">
    <property type="entry name" value="tRNA_Me_trans_M"/>
    <property type="match status" value="1"/>
</dbReference>
<dbReference type="STRING" id="1121324.CLIT_23c04500"/>
<evidence type="ECO:0000256" key="3">
    <source>
        <dbReference type="ARBA" id="ARBA00022679"/>
    </source>
</evidence>
<evidence type="ECO:0000259" key="12">
    <source>
        <dbReference type="Pfam" id="PF20258"/>
    </source>
</evidence>
<evidence type="ECO:0000256" key="11">
    <source>
        <dbReference type="HAMAP-Rule" id="MF_00144"/>
    </source>
</evidence>
<dbReference type="Gene3D" id="3.40.50.620">
    <property type="entry name" value="HUPs"/>
    <property type="match status" value="1"/>
</dbReference>
<dbReference type="eggNOG" id="COG0482">
    <property type="taxonomic scope" value="Bacteria"/>
</dbReference>
<evidence type="ECO:0000313" key="14">
    <source>
        <dbReference type="EMBL" id="KDR94177.1"/>
    </source>
</evidence>
<dbReference type="GO" id="GO:0000049">
    <property type="term" value="F:tRNA binding"/>
    <property type="evidence" value="ECO:0007669"/>
    <property type="project" value="UniProtKB-KW"/>
</dbReference>
<keyword evidence="7 11" id="KW-0694">RNA-binding</keyword>
<dbReference type="GO" id="GO:0103016">
    <property type="term" value="F:tRNA-uridine 2-sulfurtransferase activity"/>
    <property type="evidence" value="ECO:0007669"/>
    <property type="project" value="UniProtKB-EC"/>
</dbReference>
<feature type="region of interest" description="Interaction with tRNA" evidence="11">
    <location>
        <begin position="154"/>
        <end position="156"/>
    </location>
</feature>
<dbReference type="NCBIfam" id="NF001138">
    <property type="entry name" value="PRK00143.1"/>
    <property type="match status" value="1"/>
</dbReference>
<feature type="site" description="Interaction with tRNA" evidence="11">
    <location>
        <position position="131"/>
    </location>
</feature>
<dbReference type="PANTHER" id="PTHR11933:SF5">
    <property type="entry name" value="MITOCHONDRIAL TRNA-SPECIFIC 2-THIOURIDYLASE 1"/>
    <property type="match status" value="1"/>
</dbReference>
<evidence type="ECO:0000313" key="15">
    <source>
        <dbReference type="Proteomes" id="UP000027946"/>
    </source>
</evidence>
<dbReference type="Gene3D" id="2.30.30.280">
    <property type="entry name" value="Adenine nucleotide alpha hydrolases-like domains"/>
    <property type="match status" value="1"/>
</dbReference>
<name>A0A069RIW7_PEPLI</name>
<evidence type="ECO:0000256" key="10">
    <source>
        <dbReference type="ARBA" id="ARBA00056575"/>
    </source>
</evidence>
<dbReference type="NCBIfam" id="TIGR00420">
    <property type="entry name" value="trmU"/>
    <property type="match status" value="1"/>
</dbReference>
<comment type="similarity">
    <text evidence="11">Belongs to the MnmA/TRMU family.</text>
</comment>
<protein>
    <recommendedName>
        <fullName evidence="11">tRNA-specific 2-thiouridylase MnmA</fullName>
        <ecNumber evidence="11">2.8.1.13</ecNumber>
    </recommendedName>
</protein>
<dbReference type="InterPro" id="IPR046885">
    <property type="entry name" value="MnmA-like_C"/>
</dbReference>
<evidence type="ECO:0000259" key="13">
    <source>
        <dbReference type="Pfam" id="PF20259"/>
    </source>
</evidence>
<keyword evidence="3 11" id="KW-0808">Transferase</keyword>
<keyword evidence="5 11" id="KW-0547">Nucleotide-binding</keyword>
<comment type="catalytic activity">
    <reaction evidence="9 11">
        <text>S-sulfanyl-L-cysteinyl-[protein] + uridine(34) in tRNA + AH2 + ATP = 2-thiouridine(34) in tRNA + L-cysteinyl-[protein] + A + AMP + diphosphate + H(+)</text>
        <dbReference type="Rhea" id="RHEA:47032"/>
        <dbReference type="Rhea" id="RHEA-COMP:10131"/>
        <dbReference type="Rhea" id="RHEA-COMP:11726"/>
        <dbReference type="Rhea" id="RHEA-COMP:11727"/>
        <dbReference type="Rhea" id="RHEA-COMP:11728"/>
        <dbReference type="ChEBI" id="CHEBI:13193"/>
        <dbReference type="ChEBI" id="CHEBI:15378"/>
        <dbReference type="ChEBI" id="CHEBI:17499"/>
        <dbReference type="ChEBI" id="CHEBI:29950"/>
        <dbReference type="ChEBI" id="CHEBI:30616"/>
        <dbReference type="ChEBI" id="CHEBI:33019"/>
        <dbReference type="ChEBI" id="CHEBI:61963"/>
        <dbReference type="ChEBI" id="CHEBI:65315"/>
        <dbReference type="ChEBI" id="CHEBI:87170"/>
        <dbReference type="ChEBI" id="CHEBI:456215"/>
        <dbReference type="EC" id="2.8.1.13"/>
    </reaction>
</comment>
<dbReference type="EC" id="2.8.1.13" evidence="11"/>
<dbReference type="GO" id="GO:0002143">
    <property type="term" value="P:tRNA wobble position uridine thiolation"/>
    <property type="evidence" value="ECO:0007669"/>
    <property type="project" value="TreeGrafter"/>
</dbReference>
<evidence type="ECO:0000256" key="6">
    <source>
        <dbReference type="ARBA" id="ARBA00022840"/>
    </source>
</evidence>
<dbReference type="GO" id="GO:0005524">
    <property type="term" value="F:ATP binding"/>
    <property type="evidence" value="ECO:0007669"/>
    <property type="project" value="UniProtKB-KW"/>
</dbReference>
<comment type="caution">
    <text evidence="11">Lacks conserved residue(s) required for the propagation of feature annotation.</text>
</comment>
<dbReference type="HAMAP" id="MF_00144">
    <property type="entry name" value="tRNA_thiouridyl_MnmA"/>
    <property type="match status" value="1"/>
</dbReference>
<dbReference type="Proteomes" id="UP000027946">
    <property type="component" value="Unassembled WGS sequence"/>
</dbReference>
<dbReference type="PANTHER" id="PTHR11933">
    <property type="entry name" value="TRNA 5-METHYLAMINOMETHYL-2-THIOURIDYLATE -METHYLTRANSFERASE"/>
    <property type="match status" value="1"/>
</dbReference>
<feature type="binding site" evidence="11">
    <location>
        <position position="130"/>
    </location>
    <ligand>
        <name>ATP</name>
        <dbReference type="ChEBI" id="CHEBI:30616"/>
    </ligand>
</feature>
<dbReference type="SUPFAM" id="SSF52402">
    <property type="entry name" value="Adenine nucleotide alpha hydrolases-like"/>
    <property type="match status" value="1"/>
</dbReference>
<dbReference type="FunFam" id="2.30.30.280:FF:000001">
    <property type="entry name" value="tRNA-specific 2-thiouridylase MnmA"/>
    <property type="match status" value="1"/>
</dbReference>